<reference evidence="7 8" key="1">
    <citation type="submission" date="2008-03" db="EMBL/GenBank/DDBJ databases">
        <title>The Genome Sequence of Verticillium dahliae VdLs.17.</title>
        <authorList>
            <consortium name="The Broad Institute Genome Sequencing Platform"/>
            <person name="Ma L.-J.J."/>
            <person name="Klosterman S.J."/>
            <person name="Subbarao K."/>
            <person name="Dobinson K."/>
            <person name="Veronese P."/>
            <person name="Kang S."/>
            <person name="Gold S.E."/>
            <person name="Young S."/>
            <person name="Jaffe D."/>
            <person name="Gnerre S."/>
            <person name="Berlin A."/>
            <person name="Heiman D."/>
            <person name="Hepburn T."/>
            <person name="Sykes S."/>
            <person name="Alvarado L."/>
            <person name="Kodira C.D."/>
            <person name="Lander E."/>
            <person name="Galagan J."/>
            <person name="Nusbaum C."/>
            <person name="Birren B."/>
        </authorList>
    </citation>
    <scope>NUCLEOTIDE SEQUENCE [LARGE SCALE GENOMIC DNA]</scope>
    <source>
        <strain evidence="8">VdLs.17 / ATCC MYA-4575 / FGSC 10137</strain>
    </source>
</reference>
<feature type="domain" description="Protein kinase" evidence="6">
    <location>
        <begin position="66"/>
        <end position="331"/>
    </location>
</feature>
<dbReference type="HOGENOM" id="CLU_035637_0_0_1"/>
<dbReference type="InParanoid" id="G2WXN8"/>
<feature type="region of interest" description="Disordered" evidence="5">
    <location>
        <begin position="1"/>
        <end position="43"/>
    </location>
</feature>
<evidence type="ECO:0000313" key="8">
    <source>
        <dbReference type="Proteomes" id="UP000001611"/>
    </source>
</evidence>
<keyword evidence="8" id="KW-1185">Reference proteome</keyword>
<gene>
    <name evidence="7" type="ORF">VDAG_02370</name>
</gene>
<feature type="region of interest" description="Disordered" evidence="5">
    <location>
        <begin position="353"/>
        <end position="377"/>
    </location>
</feature>
<keyword evidence="3 4" id="KW-0067">ATP-binding</keyword>
<evidence type="ECO:0000259" key="6">
    <source>
        <dbReference type="PROSITE" id="PS50011"/>
    </source>
</evidence>
<dbReference type="InterPro" id="IPR017441">
    <property type="entry name" value="Protein_kinase_ATP_BS"/>
</dbReference>
<dbReference type="STRING" id="498257.G2WXN8"/>
<dbReference type="EC" id="2.7.11.1" evidence="1"/>
<dbReference type="KEGG" id="vda:VDAG_02370"/>
<keyword evidence="7" id="KW-0808">Transferase</keyword>
<dbReference type="PROSITE" id="PS00108">
    <property type="entry name" value="PROTEIN_KINASE_ST"/>
    <property type="match status" value="1"/>
</dbReference>
<dbReference type="GO" id="GO:0005524">
    <property type="term" value="F:ATP binding"/>
    <property type="evidence" value="ECO:0007669"/>
    <property type="project" value="UniProtKB-UniRule"/>
</dbReference>
<dbReference type="PANTHER" id="PTHR11909">
    <property type="entry name" value="CASEIN KINASE-RELATED"/>
    <property type="match status" value="1"/>
</dbReference>
<feature type="compositionally biased region" description="Polar residues" evidence="5">
    <location>
        <begin position="362"/>
        <end position="372"/>
    </location>
</feature>
<dbReference type="GeneID" id="20703833"/>
<evidence type="ECO:0000256" key="2">
    <source>
        <dbReference type="ARBA" id="ARBA00022741"/>
    </source>
</evidence>
<evidence type="ECO:0000256" key="5">
    <source>
        <dbReference type="SAM" id="MobiDB-lite"/>
    </source>
</evidence>
<dbReference type="Proteomes" id="UP000001611">
    <property type="component" value="Chromosome 3"/>
</dbReference>
<dbReference type="PROSITE" id="PS00107">
    <property type="entry name" value="PROTEIN_KINASE_ATP"/>
    <property type="match status" value="1"/>
</dbReference>
<dbReference type="Pfam" id="PF00069">
    <property type="entry name" value="Pkinase"/>
    <property type="match status" value="1"/>
</dbReference>
<organism evidence="7 8">
    <name type="scientific">Verticillium dahliae (strain VdLs.17 / ATCC MYA-4575 / FGSC 10137)</name>
    <name type="common">Verticillium wilt</name>
    <dbReference type="NCBI Taxonomy" id="498257"/>
    <lineage>
        <taxon>Eukaryota</taxon>
        <taxon>Fungi</taxon>
        <taxon>Dikarya</taxon>
        <taxon>Ascomycota</taxon>
        <taxon>Pezizomycotina</taxon>
        <taxon>Sordariomycetes</taxon>
        <taxon>Hypocreomycetidae</taxon>
        <taxon>Glomerellales</taxon>
        <taxon>Plectosphaerellaceae</taxon>
        <taxon>Verticillium</taxon>
    </lineage>
</organism>
<sequence>MERHGRAGEASEPESHPMREGRDRSKSTSSKNIPGNEIAAVDLSQTEEVPNSGILRVGRGDTCTMYRVGQQIGLGTFSAVYEGVRLLDHKQVAIKFVSEALPRTPLTREMQLIWLQEAGNSSYSHLQAEYRTYRSLKGWNRIPDVVFFGDHGRSRILLTPHQITILEELHDKDFIHRDIKAENFVIQGGTERPNGARAIDFATAKKYRSGNPPTHITYREGRQFTGTARYASINTHRGCEQSRRDDLEALWYMLLYFIRGKLPWQKFTTTSLSEKHGKLREAKQTTTIEELCEGRSGLCAGLRHIRRLGFEEDPDYKYLRDQLVQALNGGIGDIENRQYDWDKLPSPVRLAARSPALPLPPQTTKVTDPSTSFHEKYPTDKRKTLEVIVRATGTWLGHPLFTAKSKQPNEDLIMYDAEAQAVLGEIGKLAKDCIWRLQQPRRDLVRMRARLRSDVAHIVGIPAVDPVEEAVKSLLGLSDQASWDFLVKGGSEKTLELREAFQKVKSLAKRELEGLSSPEIREGDQPITPEDNRGLETWFTTSHC</sequence>
<keyword evidence="7" id="KW-0418">Kinase</keyword>
<evidence type="ECO:0000313" key="7">
    <source>
        <dbReference type="EMBL" id="EGY20846.1"/>
    </source>
</evidence>
<dbReference type="Gene3D" id="1.10.510.10">
    <property type="entry name" value="Transferase(Phosphotransferase) domain 1"/>
    <property type="match status" value="1"/>
</dbReference>
<evidence type="ECO:0000256" key="4">
    <source>
        <dbReference type="PROSITE-ProRule" id="PRU10141"/>
    </source>
</evidence>
<dbReference type="InterPro" id="IPR008271">
    <property type="entry name" value="Ser/Thr_kinase_AS"/>
</dbReference>
<dbReference type="EMBL" id="DS572698">
    <property type="protein sequence ID" value="EGY20846.1"/>
    <property type="molecule type" value="Genomic_DNA"/>
</dbReference>
<dbReference type="InterPro" id="IPR011009">
    <property type="entry name" value="Kinase-like_dom_sf"/>
</dbReference>
<dbReference type="OMA" id="RMTASEP"/>
<dbReference type="RefSeq" id="XP_009651318.1">
    <property type="nucleotide sequence ID" value="XM_009653023.1"/>
</dbReference>
<dbReference type="SMART" id="SM00220">
    <property type="entry name" value="S_TKc"/>
    <property type="match status" value="1"/>
</dbReference>
<dbReference type="AlphaFoldDB" id="G2WXN8"/>
<dbReference type="InterPro" id="IPR050235">
    <property type="entry name" value="CK1_Ser-Thr_kinase"/>
</dbReference>
<dbReference type="eggNOG" id="KOG1165">
    <property type="taxonomic scope" value="Eukaryota"/>
</dbReference>
<dbReference type="InterPro" id="IPR000719">
    <property type="entry name" value="Prot_kinase_dom"/>
</dbReference>
<proteinExistence type="predicted"/>
<accession>G2WXN8</accession>
<feature type="binding site" evidence="4">
    <location>
        <position position="95"/>
    </location>
    <ligand>
        <name>ATP</name>
        <dbReference type="ChEBI" id="CHEBI:30616"/>
    </ligand>
</feature>
<dbReference type="GO" id="GO:0004674">
    <property type="term" value="F:protein serine/threonine kinase activity"/>
    <property type="evidence" value="ECO:0007669"/>
    <property type="project" value="UniProtKB-EC"/>
</dbReference>
<protein>
    <recommendedName>
        <fullName evidence="1">non-specific serine/threonine protein kinase</fullName>
        <ecNumber evidence="1">2.7.11.1</ecNumber>
    </recommendedName>
</protein>
<dbReference type="SUPFAM" id="SSF56112">
    <property type="entry name" value="Protein kinase-like (PK-like)"/>
    <property type="match status" value="1"/>
</dbReference>
<feature type="compositionally biased region" description="Basic and acidic residues" evidence="5">
    <location>
        <begin position="1"/>
        <end position="26"/>
    </location>
</feature>
<name>G2WXN8_VERDV</name>
<dbReference type="PROSITE" id="PS50011">
    <property type="entry name" value="PROTEIN_KINASE_DOM"/>
    <property type="match status" value="1"/>
</dbReference>
<evidence type="ECO:0000256" key="3">
    <source>
        <dbReference type="ARBA" id="ARBA00022840"/>
    </source>
</evidence>
<evidence type="ECO:0000256" key="1">
    <source>
        <dbReference type="ARBA" id="ARBA00012513"/>
    </source>
</evidence>
<keyword evidence="2 4" id="KW-0547">Nucleotide-binding</keyword>